<keyword evidence="3" id="KW-1185">Reference proteome</keyword>
<dbReference type="Proteomes" id="UP000001231">
    <property type="component" value="Chromosome"/>
</dbReference>
<dbReference type="AlphaFoldDB" id="C7RD22"/>
<dbReference type="EMBL" id="CP001707">
    <property type="protein sequence ID" value="ACV27164.1"/>
    <property type="molecule type" value="Genomic_DNA"/>
</dbReference>
<dbReference type="STRING" id="523791.Kkor_1752"/>
<protein>
    <submittedName>
        <fullName evidence="2">Uncharacterized protein</fullName>
    </submittedName>
</protein>
<reference evidence="2 3" key="1">
    <citation type="journal article" date="2009" name="Stand. Genomic Sci.">
        <title>Complete genome sequence of Kangiella koreensis type strain (SW-125).</title>
        <authorList>
            <person name="Han C."/>
            <person name="Sikorski J."/>
            <person name="Lapidus A."/>
            <person name="Nolan M."/>
            <person name="Glavina Del Rio T."/>
            <person name="Tice H."/>
            <person name="Cheng J.F."/>
            <person name="Lucas S."/>
            <person name="Chen F."/>
            <person name="Copeland A."/>
            <person name="Ivanova N."/>
            <person name="Mavromatis K."/>
            <person name="Ovchinnikova G."/>
            <person name="Pati A."/>
            <person name="Bruce D."/>
            <person name="Goodwin L."/>
            <person name="Pitluck S."/>
            <person name="Chen A."/>
            <person name="Palaniappan K."/>
            <person name="Land M."/>
            <person name="Hauser L."/>
            <person name="Chang Y.J."/>
            <person name="Jeffries C.D."/>
            <person name="Chain P."/>
            <person name="Saunders E."/>
            <person name="Brettin T."/>
            <person name="Goker M."/>
            <person name="Tindall B.J."/>
            <person name="Bristow J."/>
            <person name="Eisen J.A."/>
            <person name="Markowitz V."/>
            <person name="Hugenholtz P."/>
            <person name="Kyrpides N.C."/>
            <person name="Klenk H.P."/>
            <person name="Detter J.C."/>
        </authorList>
    </citation>
    <scope>NUCLEOTIDE SEQUENCE [LARGE SCALE GENOMIC DNA]</scope>
    <source>
        <strain evidence="3">DSM 16069 / KCTC 12182 / SW-125</strain>
    </source>
</reference>
<feature type="transmembrane region" description="Helical" evidence="1">
    <location>
        <begin position="79"/>
        <end position="100"/>
    </location>
</feature>
<keyword evidence="1" id="KW-1133">Transmembrane helix</keyword>
<sequence length="147" mass="16624">MSNDIDKELWRIQEQAMDKTASGESVDEAQQSDENEIREYQQLYELLKQQPEIQPPPLLADRVTKHISQRHSRQRASKLLTYLLCSLMALASVIGFFLLLPKSALLTQLSQSIPLPILLAVVFAVCVVVLIQKGLIKTNNKNGPYNH</sequence>
<dbReference type="HOGENOM" id="CLU_1765584_0_0_6"/>
<accession>C7RD22</accession>
<dbReference type="KEGG" id="kko:Kkor_1752"/>
<evidence type="ECO:0000313" key="3">
    <source>
        <dbReference type="Proteomes" id="UP000001231"/>
    </source>
</evidence>
<feature type="transmembrane region" description="Helical" evidence="1">
    <location>
        <begin position="112"/>
        <end position="131"/>
    </location>
</feature>
<organism evidence="2 3">
    <name type="scientific">Kangiella koreensis (strain DSM 16069 / JCM 12317 / KCTC 12182 / SW-125)</name>
    <dbReference type="NCBI Taxonomy" id="523791"/>
    <lineage>
        <taxon>Bacteria</taxon>
        <taxon>Pseudomonadati</taxon>
        <taxon>Pseudomonadota</taxon>
        <taxon>Gammaproteobacteria</taxon>
        <taxon>Kangiellales</taxon>
        <taxon>Kangiellaceae</taxon>
        <taxon>Kangiella</taxon>
    </lineage>
</organism>
<dbReference type="InParanoid" id="C7RD22"/>
<name>C7RD22_KANKD</name>
<evidence type="ECO:0000313" key="2">
    <source>
        <dbReference type="EMBL" id="ACV27164.1"/>
    </source>
</evidence>
<gene>
    <name evidence="2" type="ordered locus">Kkor_1752</name>
</gene>
<keyword evidence="1" id="KW-0812">Transmembrane</keyword>
<evidence type="ECO:0000256" key="1">
    <source>
        <dbReference type="SAM" id="Phobius"/>
    </source>
</evidence>
<dbReference type="RefSeq" id="WP_015780770.1">
    <property type="nucleotide sequence ID" value="NC_013166.1"/>
</dbReference>
<proteinExistence type="predicted"/>
<keyword evidence="1" id="KW-0472">Membrane</keyword>